<gene>
    <name evidence="2" type="ORF">UFOVP291_25</name>
</gene>
<name>A0A6J5LUU7_9CAUD</name>
<dbReference type="EMBL" id="LR796301">
    <property type="protein sequence ID" value="CAB4135489.1"/>
    <property type="molecule type" value="Genomic_DNA"/>
</dbReference>
<keyword evidence="1" id="KW-0812">Transmembrane</keyword>
<evidence type="ECO:0000313" key="2">
    <source>
        <dbReference type="EMBL" id="CAB4135489.1"/>
    </source>
</evidence>
<reference evidence="2" key="1">
    <citation type="submission" date="2020-04" db="EMBL/GenBank/DDBJ databases">
        <authorList>
            <person name="Chiriac C."/>
            <person name="Salcher M."/>
            <person name="Ghai R."/>
            <person name="Kavagutti S V."/>
        </authorList>
    </citation>
    <scope>NUCLEOTIDE SEQUENCE</scope>
</reference>
<protein>
    <submittedName>
        <fullName evidence="2">Uncharacterized protein</fullName>
    </submittedName>
</protein>
<accession>A0A6J5LUU7</accession>
<keyword evidence="1" id="KW-0472">Membrane</keyword>
<proteinExistence type="predicted"/>
<sequence length="104" mass="10861">MDPNQNDIFKDAMTSAAIGGAGAAARAALSKNKIDWVTWGKHVFAGAVMAVFVGFATKGVISSETMRYAVIGVSSVIAPELFQSIIEMAPAIAKKLFGKIIGKS</sequence>
<evidence type="ECO:0000256" key="1">
    <source>
        <dbReference type="SAM" id="Phobius"/>
    </source>
</evidence>
<feature type="transmembrane region" description="Helical" evidence="1">
    <location>
        <begin position="43"/>
        <end position="61"/>
    </location>
</feature>
<organism evidence="2">
    <name type="scientific">uncultured Caudovirales phage</name>
    <dbReference type="NCBI Taxonomy" id="2100421"/>
    <lineage>
        <taxon>Viruses</taxon>
        <taxon>Duplodnaviria</taxon>
        <taxon>Heunggongvirae</taxon>
        <taxon>Uroviricota</taxon>
        <taxon>Caudoviricetes</taxon>
        <taxon>Peduoviridae</taxon>
        <taxon>Maltschvirus</taxon>
        <taxon>Maltschvirus maltsch</taxon>
    </lineage>
</organism>
<keyword evidence="1" id="KW-1133">Transmembrane helix</keyword>